<evidence type="ECO:0000313" key="2">
    <source>
        <dbReference type="Proteomes" id="UP001194468"/>
    </source>
</evidence>
<accession>A0AAD4BV89</accession>
<keyword evidence="2" id="KW-1185">Reference proteome</keyword>
<name>A0AAD4BV89_BOLED</name>
<protein>
    <submittedName>
        <fullName evidence="1">Uncharacterized protein</fullName>
    </submittedName>
</protein>
<gene>
    <name evidence="1" type="ORF">L210DRAFT_3760358</name>
</gene>
<dbReference type="Proteomes" id="UP001194468">
    <property type="component" value="Unassembled WGS sequence"/>
</dbReference>
<comment type="caution">
    <text evidence="1">The sequence shown here is derived from an EMBL/GenBank/DDBJ whole genome shotgun (WGS) entry which is preliminary data.</text>
</comment>
<proteinExistence type="predicted"/>
<evidence type="ECO:0000313" key="1">
    <source>
        <dbReference type="EMBL" id="KAF8440899.1"/>
    </source>
</evidence>
<reference evidence="1" key="1">
    <citation type="submission" date="2019-10" db="EMBL/GenBank/DDBJ databases">
        <authorList>
            <consortium name="DOE Joint Genome Institute"/>
            <person name="Kuo A."/>
            <person name="Miyauchi S."/>
            <person name="Kiss E."/>
            <person name="Drula E."/>
            <person name="Kohler A."/>
            <person name="Sanchez-Garcia M."/>
            <person name="Andreopoulos B."/>
            <person name="Barry K.W."/>
            <person name="Bonito G."/>
            <person name="Buee M."/>
            <person name="Carver A."/>
            <person name="Chen C."/>
            <person name="Cichocki N."/>
            <person name="Clum A."/>
            <person name="Culley D."/>
            <person name="Crous P.W."/>
            <person name="Fauchery L."/>
            <person name="Girlanda M."/>
            <person name="Hayes R."/>
            <person name="Keri Z."/>
            <person name="LaButti K."/>
            <person name="Lipzen A."/>
            <person name="Lombard V."/>
            <person name="Magnuson J."/>
            <person name="Maillard F."/>
            <person name="Morin E."/>
            <person name="Murat C."/>
            <person name="Nolan M."/>
            <person name="Ohm R."/>
            <person name="Pangilinan J."/>
            <person name="Pereira M."/>
            <person name="Perotto S."/>
            <person name="Peter M."/>
            <person name="Riley R."/>
            <person name="Sitrit Y."/>
            <person name="Stielow B."/>
            <person name="Szollosi G."/>
            <person name="Zifcakova L."/>
            <person name="Stursova M."/>
            <person name="Spatafora J.W."/>
            <person name="Tedersoo L."/>
            <person name="Vaario L.-M."/>
            <person name="Yamada A."/>
            <person name="Yan M."/>
            <person name="Wang P."/>
            <person name="Xu J."/>
            <person name="Bruns T."/>
            <person name="Baldrian P."/>
            <person name="Vilgalys R."/>
            <person name="Henrissat B."/>
            <person name="Grigoriev I.V."/>
            <person name="Hibbett D."/>
            <person name="Nagy L.G."/>
            <person name="Martin F.M."/>
        </authorList>
    </citation>
    <scope>NUCLEOTIDE SEQUENCE</scope>
    <source>
        <strain evidence="1">BED1</strain>
    </source>
</reference>
<reference evidence="1" key="2">
    <citation type="journal article" date="2020" name="Nat. Commun.">
        <title>Large-scale genome sequencing of mycorrhizal fungi provides insights into the early evolution of symbiotic traits.</title>
        <authorList>
            <person name="Miyauchi S."/>
            <person name="Kiss E."/>
            <person name="Kuo A."/>
            <person name="Drula E."/>
            <person name="Kohler A."/>
            <person name="Sanchez-Garcia M."/>
            <person name="Morin E."/>
            <person name="Andreopoulos B."/>
            <person name="Barry K.W."/>
            <person name="Bonito G."/>
            <person name="Buee M."/>
            <person name="Carver A."/>
            <person name="Chen C."/>
            <person name="Cichocki N."/>
            <person name="Clum A."/>
            <person name="Culley D."/>
            <person name="Crous P.W."/>
            <person name="Fauchery L."/>
            <person name="Girlanda M."/>
            <person name="Hayes R.D."/>
            <person name="Keri Z."/>
            <person name="LaButti K."/>
            <person name="Lipzen A."/>
            <person name="Lombard V."/>
            <person name="Magnuson J."/>
            <person name="Maillard F."/>
            <person name="Murat C."/>
            <person name="Nolan M."/>
            <person name="Ohm R.A."/>
            <person name="Pangilinan J."/>
            <person name="Pereira M.F."/>
            <person name="Perotto S."/>
            <person name="Peter M."/>
            <person name="Pfister S."/>
            <person name="Riley R."/>
            <person name="Sitrit Y."/>
            <person name="Stielow J.B."/>
            <person name="Szollosi G."/>
            <person name="Zifcakova L."/>
            <person name="Stursova M."/>
            <person name="Spatafora J.W."/>
            <person name="Tedersoo L."/>
            <person name="Vaario L.M."/>
            <person name="Yamada A."/>
            <person name="Yan M."/>
            <person name="Wang P."/>
            <person name="Xu J."/>
            <person name="Bruns T."/>
            <person name="Baldrian P."/>
            <person name="Vilgalys R."/>
            <person name="Dunand C."/>
            <person name="Henrissat B."/>
            <person name="Grigoriev I.V."/>
            <person name="Hibbett D."/>
            <person name="Nagy L.G."/>
            <person name="Martin F.M."/>
        </authorList>
    </citation>
    <scope>NUCLEOTIDE SEQUENCE</scope>
    <source>
        <strain evidence="1">BED1</strain>
    </source>
</reference>
<sequence>MNFISATFTGTTTMPPSANQEFWRPRLRANLIPEPKEQRDYVKKTMIKKQSPHVPILNAVDAPHTDHTILRQAWAYSPLLDQPSTVHKWRSQRVRRLKRKLDQGLFAMLDRVDSMQDALSAQIRPSTPVLSLAMADTAPDTYPPHFKPMSTSGQQEATLALTAARVSATEPTSQDTETRQESIPAEFLGVAPLDPPHTEFTFDASAPDRHCCHQNLV</sequence>
<dbReference type="AlphaFoldDB" id="A0AAD4BV89"/>
<organism evidence="1 2">
    <name type="scientific">Boletus edulis BED1</name>
    <dbReference type="NCBI Taxonomy" id="1328754"/>
    <lineage>
        <taxon>Eukaryota</taxon>
        <taxon>Fungi</taxon>
        <taxon>Dikarya</taxon>
        <taxon>Basidiomycota</taxon>
        <taxon>Agaricomycotina</taxon>
        <taxon>Agaricomycetes</taxon>
        <taxon>Agaricomycetidae</taxon>
        <taxon>Boletales</taxon>
        <taxon>Boletineae</taxon>
        <taxon>Boletaceae</taxon>
        <taxon>Boletoideae</taxon>
        <taxon>Boletus</taxon>
    </lineage>
</organism>
<dbReference type="EMBL" id="WHUW01000011">
    <property type="protein sequence ID" value="KAF8440899.1"/>
    <property type="molecule type" value="Genomic_DNA"/>
</dbReference>